<dbReference type="Pfam" id="PF05235">
    <property type="entry name" value="CHAD"/>
    <property type="match status" value="1"/>
</dbReference>
<dbReference type="SMART" id="SM01118">
    <property type="entry name" value="CYTH"/>
    <property type="match status" value="1"/>
</dbReference>
<feature type="domain" description="CHAD" evidence="2">
    <location>
        <begin position="216"/>
        <end position="486"/>
    </location>
</feature>
<dbReference type="RefSeq" id="WP_151504080.1">
    <property type="nucleotide sequence ID" value="NZ_VXLD01000002.1"/>
</dbReference>
<dbReference type="Proteomes" id="UP000325788">
    <property type="component" value="Unassembled WGS sequence"/>
</dbReference>
<dbReference type="InterPro" id="IPR023577">
    <property type="entry name" value="CYTH_domain"/>
</dbReference>
<dbReference type="InterPro" id="IPR033469">
    <property type="entry name" value="CYTH-like_dom_sf"/>
</dbReference>
<dbReference type="Gene3D" id="1.40.20.10">
    <property type="entry name" value="CHAD domain"/>
    <property type="match status" value="1"/>
</dbReference>
<evidence type="ECO:0000313" key="4">
    <source>
        <dbReference type="Proteomes" id="UP000325788"/>
    </source>
</evidence>
<evidence type="ECO:0000259" key="2">
    <source>
        <dbReference type="PROSITE" id="PS51708"/>
    </source>
</evidence>
<feature type="domain" description="CYTH" evidence="1">
    <location>
        <begin position="1"/>
        <end position="200"/>
    </location>
</feature>
<dbReference type="EMBL" id="VXLD01000002">
    <property type="protein sequence ID" value="KAB1857876.1"/>
    <property type="molecule type" value="Genomic_DNA"/>
</dbReference>
<comment type="caution">
    <text evidence="3">The sequence shown here is derived from an EMBL/GenBank/DDBJ whole genome shotgun (WGS) entry which is preliminary data.</text>
</comment>
<sequence>MSEIELKFQIPDAFQDMIYQDFCASKIYKQPLLAHYYDTPDFQLAQQSIALRLRLEQGHWIQTLKYKTEQHIERFEFESDLGKKKQPKLNLALYQDHIDELPALFTTEDASQNFKIKFSTDVERISKILLFNQSEIEVCLDIGHLVFQQEKLRIFEIEFELVQGSIHDLIRCIEPWMNKYQLWLDTRSKSQRGDLHLQQQDMLLPQYAEPVVLDQAMTPNAAVHAILNNTFKHLLPNATALASGFYNSEHIHQARVAIRRMRSALKSYANLVHDIPPYWAAQLRIIFQSLGNARDTDAIRETLLPQLQQAGCSHLEIPTAESYHNQVMWIFQSTETNQLILELMDYMTSELSPKNKKKKPFLKYAEKNLKKTHQRIADDIGHFSQLEDEEKHKLRKCFKHLRYNIEFVRSLYSNKAVKDYLKAIKPIQELLGQYNDLLVAEQFFHELPENKEIHCAIDWLNQQEKQQLKHIDKQLKAFKKIKPFWS</sequence>
<reference evidence="3 4" key="1">
    <citation type="submission" date="2019-09" db="EMBL/GenBank/DDBJ databases">
        <title>Draft genome sequence of Acinetobacter tandoii W4-4-4 isolated from environmental water sample.</title>
        <authorList>
            <person name="Wee S.K."/>
            <person name="Yan B."/>
            <person name="Mustaffa S.B."/>
            <person name="Yap E.P.H."/>
        </authorList>
    </citation>
    <scope>NUCLEOTIDE SEQUENCE [LARGE SCALE GENOMIC DNA]</scope>
    <source>
        <strain evidence="3 4">W4-4-4</strain>
    </source>
</reference>
<dbReference type="SMART" id="SM00880">
    <property type="entry name" value="CHAD"/>
    <property type="match status" value="1"/>
</dbReference>
<evidence type="ECO:0000259" key="1">
    <source>
        <dbReference type="PROSITE" id="PS51707"/>
    </source>
</evidence>
<dbReference type="Gene3D" id="2.40.320.10">
    <property type="entry name" value="Hypothetical Protein Pfu-838710-001"/>
    <property type="match status" value="1"/>
</dbReference>
<dbReference type="InterPro" id="IPR038186">
    <property type="entry name" value="CHAD_dom_sf"/>
</dbReference>
<dbReference type="PROSITE" id="PS51708">
    <property type="entry name" value="CHAD"/>
    <property type="match status" value="1"/>
</dbReference>
<name>A0A5N4WMN7_9GAMM</name>
<accession>A0A5N4WMN7</accession>
<evidence type="ECO:0000313" key="3">
    <source>
        <dbReference type="EMBL" id="KAB1857876.1"/>
    </source>
</evidence>
<dbReference type="PROSITE" id="PS51707">
    <property type="entry name" value="CYTH"/>
    <property type="match status" value="1"/>
</dbReference>
<organism evidence="3 4">
    <name type="scientific">Acinetobacter tandoii</name>
    <dbReference type="NCBI Taxonomy" id="202954"/>
    <lineage>
        <taxon>Bacteria</taxon>
        <taxon>Pseudomonadati</taxon>
        <taxon>Pseudomonadota</taxon>
        <taxon>Gammaproteobacteria</taxon>
        <taxon>Moraxellales</taxon>
        <taxon>Moraxellaceae</taxon>
        <taxon>Acinetobacter</taxon>
    </lineage>
</organism>
<protein>
    <submittedName>
        <fullName evidence="3">CHAD domain-containing protein</fullName>
    </submittedName>
</protein>
<proteinExistence type="predicted"/>
<dbReference type="Pfam" id="PF01928">
    <property type="entry name" value="CYTH"/>
    <property type="match status" value="1"/>
</dbReference>
<gene>
    <name evidence="3" type="ORF">F4W09_03835</name>
</gene>
<dbReference type="PANTHER" id="PTHR39339">
    <property type="entry name" value="SLR1444 PROTEIN"/>
    <property type="match status" value="1"/>
</dbReference>
<dbReference type="PANTHER" id="PTHR39339:SF1">
    <property type="entry name" value="CHAD DOMAIN-CONTAINING PROTEIN"/>
    <property type="match status" value="1"/>
</dbReference>
<dbReference type="SUPFAM" id="SSF55154">
    <property type="entry name" value="CYTH-like phosphatases"/>
    <property type="match status" value="1"/>
</dbReference>
<dbReference type="AlphaFoldDB" id="A0A5N4WMN7"/>
<dbReference type="InterPro" id="IPR007899">
    <property type="entry name" value="CHAD_dom"/>
</dbReference>